<dbReference type="PANTHER" id="PTHR23349">
    <property type="entry name" value="BASIC HELIX-LOOP-HELIX TRANSCRIPTION FACTOR, TWIST"/>
    <property type="match status" value="1"/>
</dbReference>
<dbReference type="PhylomeDB" id="A7S063"/>
<accession>A7S063</accession>
<dbReference type="SMART" id="SM00353">
    <property type="entry name" value="HLH"/>
    <property type="match status" value="1"/>
</dbReference>
<name>A7S063_NEMVE</name>
<dbReference type="HOGENOM" id="CLU_171328_3_1_1"/>
<protein>
    <recommendedName>
        <fullName evidence="1">BHLH domain-containing protein</fullName>
    </recommendedName>
</protein>
<dbReference type="PROSITE" id="PS50888">
    <property type="entry name" value="BHLH"/>
    <property type="match status" value="1"/>
</dbReference>
<organism evidence="2 3">
    <name type="scientific">Nematostella vectensis</name>
    <name type="common">Starlet sea anemone</name>
    <dbReference type="NCBI Taxonomy" id="45351"/>
    <lineage>
        <taxon>Eukaryota</taxon>
        <taxon>Metazoa</taxon>
        <taxon>Cnidaria</taxon>
        <taxon>Anthozoa</taxon>
        <taxon>Hexacorallia</taxon>
        <taxon>Actiniaria</taxon>
        <taxon>Edwardsiidae</taxon>
        <taxon>Nematostella</taxon>
    </lineage>
</organism>
<evidence type="ECO:0000313" key="2">
    <source>
        <dbReference type="EMBL" id="EDO42907.1"/>
    </source>
</evidence>
<reference evidence="2 3" key="1">
    <citation type="journal article" date="2007" name="Science">
        <title>Sea anemone genome reveals ancestral eumetazoan gene repertoire and genomic organization.</title>
        <authorList>
            <person name="Putnam N.H."/>
            <person name="Srivastava M."/>
            <person name="Hellsten U."/>
            <person name="Dirks B."/>
            <person name="Chapman J."/>
            <person name="Salamov A."/>
            <person name="Terry A."/>
            <person name="Shapiro H."/>
            <person name="Lindquist E."/>
            <person name="Kapitonov V.V."/>
            <person name="Jurka J."/>
            <person name="Genikhovich G."/>
            <person name="Grigoriev I.V."/>
            <person name="Lucas S.M."/>
            <person name="Steele R.E."/>
            <person name="Finnerty J.R."/>
            <person name="Technau U."/>
            <person name="Martindale M.Q."/>
            <person name="Rokhsar D.S."/>
        </authorList>
    </citation>
    <scope>NUCLEOTIDE SEQUENCE [LARGE SCALE GENOMIC DNA]</scope>
    <source>
        <strain evidence="3">CH2 X CH6</strain>
    </source>
</reference>
<dbReference type="EMBL" id="DS469559">
    <property type="protein sequence ID" value="EDO42907.1"/>
    <property type="molecule type" value="Genomic_DNA"/>
</dbReference>
<dbReference type="InterPro" id="IPR036638">
    <property type="entry name" value="HLH_DNA-bd_sf"/>
</dbReference>
<dbReference type="Proteomes" id="UP000001593">
    <property type="component" value="Unassembled WGS sequence"/>
</dbReference>
<dbReference type="PANTHER" id="PTHR23349:SF110">
    <property type="entry name" value="BHLH DOMAIN-CONTAINING PROTEIN"/>
    <property type="match status" value="1"/>
</dbReference>
<proteinExistence type="predicted"/>
<feature type="non-terminal residue" evidence="2">
    <location>
        <position position="60"/>
    </location>
</feature>
<dbReference type="GO" id="GO:0006357">
    <property type="term" value="P:regulation of transcription by RNA polymerase II"/>
    <property type="evidence" value="ECO:0000318"/>
    <property type="project" value="GO_Central"/>
</dbReference>
<dbReference type="InParanoid" id="A7S063"/>
<dbReference type="GO" id="GO:0032502">
    <property type="term" value="P:developmental process"/>
    <property type="evidence" value="ECO:0000318"/>
    <property type="project" value="GO_Central"/>
</dbReference>
<feature type="domain" description="BHLH" evidence="1">
    <location>
        <begin position="3"/>
        <end position="55"/>
    </location>
</feature>
<dbReference type="InterPro" id="IPR050283">
    <property type="entry name" value="E-box_TF_Regulators"/>
</dbReference>
<dbReference type="CDD" id="cd11390">
    <property type="entry name" value="bHLH_TS"/>
    <property type="match status" value="1"/>
</dbReference>
<dbReference type="GO" id="GO:0000981">
    <property type="term" value="F:DNA-binding transcription factor activity, RNA polymerase II-specific"/>
    <property type="evidence" value="ECO:0000318"/>
    <property type="project" value="GO_Central"/>
</dbReference>
<dbReference type="InterPro" id="IPR011598">
    <property type="entry name" value="bHLH_dom"/>
</dbReference>
<evidence type="ECO:0000259" key="1">
    <source>
        <dbReference type="PROSITE" id="PS50888"/>
    </source>
</evidence>
<feature type="non-terminal residue" evidence="2">
    <location>
        <position position="1"/>
    </location>
</feature>
<dbReference type="Pfam" id="PF00010">
    <property type="entry name" value="HLH"/>
    <property type="match status" value="1"/>
</dbReference>
<dbReference type="AlphaFoldDB" id="A7S063"/>
<sequence>VSKQRRTANERERNRVQQVNAAFETLRNKIPLRALEKKPSKIDTIRLATRYIQDLTQLLS</sequence>
<evidence type="ECO:0000313" key="3">
    <source>
        <dbReference type="Proteomes" id="UP000001593"/>
    </source>
</evidence>
<dbReference type="GO" id="GO:0000977">
    <property type="term" value="F:RNA polymerase II transcription regulatory region sequence-specific DNA binding"/>
    <property type="evidence" value="ECO:0000318"/>
    <property type="project" value="GO_Central"/>
</dbReference>
<dbReference type="Gene3D" id="4.10.280.10">
    <property type="entry name" value="Helix-loop-helix DNA-binding domain"/>
    <property type="match status" value="1"/>
</dbReference>
<dbReference type="FunCoup" id="A7S063">
    <property type="interactions" value="5"/>
</dbReference>
<dbReference type="STRING" id="45351.A7S063"/>
<dbReference type="GO" id="GO:0046983">
    <property type="term" value="F:protein dimerization activity"/>
    <property type="evidence" value="ECO:0007669"/>
    <property type="project" value="InterPro"/>
</dbReference>
<keyword evidence="3" id="KW-1185">Reference proteome</keyword>
<dbReference type="SUPFAM" id="SSF47459">
    <property type="entry name" value="HLH, helix-loop-helix DNA-binding domain"/>
    <property type="match status" value="1"/>
</dbReference>
<gene>
    <name evidence="2" type="ORF">NEMVEDRAFT_v1g99666</name>
</gene>